<dbReference type="Proteomes" id="UP000469185">
    <property type="component" value="Unassembled WGS sequence"/>
</dbReference>
<comment type="caution">
    <text evidence="6">The sequence shown here is derived from an EMBL/GenBank/DDBJ whole genome shotgun (WGS) entry which is preliminary data.</text>
</comment>
<evidence type="ECO:0000313" key="7">
    <source>
        <dbReference type="Proteomes" id="UP000469185"/>
    </source>
</evidence>
<keyword evidence="1" id="KW-0540">Nuclease</keyword>
<dbReference type="InterPro" id="IPR002716">
    <property type="entry name" value="PIN_dom"/>
</dbReference>
<accession>A0A6N9YR37</accession>
<sequence>MAEAALVYVDSSVLVHSYLADEPGHQQARALIEGNTVLITATFTVVEVMSTLFRARKAKRMPDIDVLIEKLYEEVSPDGPLNLTRPDPTATESSALTIVRHYAVRTLEAMHLAVADLAARPLAEPGEEIGFATFCDAQRHAARALGFVPLPVPLPN</sequence>
<dbReference type="CDD" id="cd09874">
    <property type="entry name" value="PIN_MT3492-like"/>
    <property type="match status" value="1"/>
</dbReference>
<keyword evidence="3" id="KW-0378">Hydrolase</keyword>
<reference evidence="6 7" key="1">
    <citation type="submission" date="2020-02" db="EMBL/GenBank/DDBJ databases">
        <authorList>
            <person name="Li X.-J."/>
            <person name="Feng X.-M."/>
        </authorList>
    </citation>
    <scope>NUCLEOTIDE SEQUENCE [LARGE SCALE GENOMIC DNA]</scope>
    <source>
        <strain evidence="6 7">CGMCC 4.7225</strain>
    </source>
</reference>
<proteinExistence type="predicted"/>
<dbReference type="RefSeq" id="WP_163820278.1">
    <property type="nucleotide sequence ID" value="NZ_JAAGOB010000012.1"/>
</dbReference>
<feature type="domain" description="PIN" evidence="5">
    <location>
        <begin position="7"/>
        <end position="117"/>
    </location>
</feature>
<dbReference type="EMBL" id="JAAGOB010000012">
    <property type="protein sequence ID" value="NED97483.1"/>
    <property type="molecule type" value="Genomic_DNA"/>
</dbReference>
<evidence type="ECO:0000256" key="2">
    <source>
        <dbReference type="ARBA" id="ARBA00022723"/>
    </source>
</evidence>
<evidence type="ECO:0000313" key="6">
    <source>
        <dbReference type="EMBL" id="NED97483.1"/>
    </source>
</evidence>
<keyword evidence="2" id="KW-0479">Metal-binding</keyword>
<dbReference type="InterPro" id="IPR029060">
    <property type="entry name" value="PIN-like_dom_sf"/>
</dbReference>
<dbReference type="GO" id="GO:0016787">
    <property type="term" value="F:hydrolase activity"/>
    <property type="evidence" value="ECO:0007669"/>
    <property type="project" value="UniProtKB-KW"/>
</dbReference>
<dbReference type="Pfam" id="PF01850">
    <property type="entry name" value="PIN"/>
    <property type="match status" value="1"/>
</dbReference>
<dbReference type="AlphaFoldDB" id="A0A6N9YR37"/>
<evidence type="ECO:0000256" key="1">
    <source>
        <dbReference type="ARBA" id="ARBA00022722"/>
    </source>
</evidence>
<keyword evidence="4" id="KW-0460">Magnesium</keyword>
<dbReference type="GO" id="GO:0004518">
    <property type="term" value="F:nuclease activity"/>
    <property type="evidence" value="ECO:0007669"/>
    <property type="project" value="UniProtKB-KW"/>
</dbReference>
<evidence type="ECO:0000256" key="3">
    <source>
        <dbReference type="ARBA" id="ARBA00022801"/>
    </source>
</evidence>
<dbReference type="Gene3D" id="3.40.50.1010">
    <property type="entry name" value="5'-nuclease"/>
    <property type="match status" value="1"/>
</dbReference>
<keyword evidence="7" id="KW-1185">Reference proteome</keyword>
<evidence type="ECO:0000256" key="4">
    <source>
        <dbReference type="ARBA" id="ARBA00022842"/>
    </source>
</evidence>
<organism evidence="6 7">
    <name type="scientific">Phytoactinopolyspora alkaliphila</name>
    <dbReference type="NCBI Taxonomy" id="1783498"/>
    <lineage>
        <taxon>Bacteria</taxon>
        <taxon>Bacillati</taxon>
        <taxon>Actinomycetota</taxon>
        <taxon>Actinomycetes</taxon>
        <taxon>Jiangellales</taxon>
        <taxon>Jiangellaceae</taxon>
        <taxon>Phytoactinopolyspora</taxon>
    </lineage>
</organism>
<dbReference type="GO" id="GO:0046872">
    <property type="term" value="F:metal ion binding"/>
    <property type="evidence" value="ECO:0007669"/>
    <property type="project" value="UniProtKB-KW"/>
</dbReference>
<evidence type="ECO:0000259" key="5">
    <source>
        <dbReference type="Pfam" id="PF01850"/>
    </source>
</evidence>
<dbReference type="SUPFAM" id="SSF88723">
    <property type="entry name" value="PIN domain-like"/>
    <property type="match status" value="1"/>
</dbReference>
<gene>
    <name evidence="6" type="ORF">G1H11_19485</name>
</gene>
<name>A0A6N9YR37_9ACTN</name>
<protein>
    <submittedName>
        <fullName evidence="6">Type II toxin-antitoxin system VapC family toxin</fullName>
    </submittedName>
</protein>